<dbReference type="Gene3D" id="3.30.70.270">
    <property type="match status" value="1"/>
</dbReference>
<dbReference type="PANTHER" id="PTHR45138">
    <property type="entry name" value="REGULATORY COMPONENTS OF SENSORY TRANSDUCTION SYSTEM"/>
    <property type="match status" value="1"/>
</dbReference>
<dbReference type="SUPFAM" id="SSF52540">
    <property type="entry name" value="P-loop containing nucleoside triphosphate hydrolases"/>
    <property type="match status" value="1"/>
</dbReference>
<protein>
    <submittedName>
        <fullName evidence="2">GGDEF domain-containing protein</fullName>
    </submittedName>
</protein>
<dbReference type="OrthoDB" id="9805474at2"/>
<dbReference type="InterPro" id="IPR029787">
    <property type="entry name" value="Nucleotide_cyclase"/>
</dbReference>
<dbReference type="STRING" id="137838.GCA_001458595_03768"/>
<dbReference type="Gene3D" id="1.25.40.10">
    <property type="entry name" value="Tetratricopeptide repeat domain"/>
    <property type="match status" value="1"/>
</dbReference>
<dbReference type="InterPro" id="IPR050469">
    <property type="entry name" value="Diguanylate_Cyclase"/>
</dbReference>
<dbReference type="InterPro" id="IPR019734">
    <property type="entry name" value="TPR_rpt"/>
</dbReference>
<dbReference type="SUPFAM" id="SSF81901">
    <property type="entry name" value="HCP-like"/>
    <property type="match status" value="1"/>
</dbReference>
<accession>A0A2A7MKN9</accession>
<dbReference type="SMART" id="SM00267">
    <property type="entry name" value="GGDEF"/>
    <property type="match status" value="1"/>
</dbReference>
<dbReference type="Gene3D" id="3.40.50.300">
    <property type="entry name" value="P-loop containing nucleotide triphosphate hydrolases"/>
    <property type="match status" value="1"/>
</dbReference>
<dbReference type="InterPro" id="IPR027417">
    <property type="entry name" value="P-loop_NTPase"/>
</dbReference>
<comment type="caution">
    <text evidence="2">The sequence shown here is derived from an EMBL/GenBank/DDBJ whole genome shotgun (WGS) entry which is preliminary data.</text>
</comment>
<dbReference type="InterPro" id="IPR043128">
    <property type="entry name" value="Rev_trsase/Diguanyl_cyclase"/>
</dbReference>
<dbReference type="Gene3D" id="3.30.450.40">
    <property type="match status" value="1"/>
</dbReference>
<dbReference type="InterPro" id="IPR029016">
    <property type="entry name" value="GAF-like_dom_sf"/>
</dbReference>
<proteinExistence type="predicted"/>
<name>A0A2A7MKN9_9CLOT</name>
<dbReference type="FunFam" id="3.30.70.270:FF:000001">
    <property type="entry name" value="Diguanylate cyclase domain protein"/>
    <property type="match status" value="1"/>
</dbReference>
<keyword evidence="3" id="KW-1185">Reference proteome</keyword>
<dbReference type="SUPFAM" id="SSF55073">
    <property type="entry name" value="Nucleotide cyclase"/>
    <property type="match status" value="1"/>
</dbReference>
<dbReference type="CDD" id="cd01949">
    <property type="entry name" value="GGDEF"/>
    <property type="match status" value="1"/>
</dbReference>
<dbReference type="Pfam" id="PF00990">
    <property type="entry name" value="GGDEF"/>
    <property type="match status" value="1"/>
</dbReference>
<dbReference type="PANTHER" id="PTHR45138:SF9">
    <property type="entry name" value="DIGUANYLATE CYCLASE DGCM-RELATED"/>
    <property type="match status" value="1"/>
</dbReference>
<sequence length="1769" mass="209372">MELSGKRVALMKRINGSYIIQKEVDNEEFFTGYLVKDEKSKKKSILYILKSGFIYEKSREYLLSKFNTIKNLNFDNMFKLINIKIIKNIDGINLDKPQYGFLLEDYDYKKNTKNFIEGCNLKEKLDIFMEVCASINTLNIKGYVYDKININDIKIIVDKNNSIKIKLKNILQNELKKMNLYSSPMNLKLFPYSLYNRDEFSNELNNMNEIINLFNEIFSEEDLNSDLTEIKEIKKFFRYIKTLNKMCTITDFIKYVNNRLKAEYTVFIESGINKPKFNLDIIGREEELNIIEKKFNNILENKDKYNIICFKGENGTGKTKILNEIEYIISNKYLKQILYIKNLEDINLSVEELEACFINFFDGILEKITREKYEYYIKRFMEILIKNKSEIDDNEKLKIANRIVKCISEYSAKNPIVILIDNLEEKHEIIKLLLKYILLLDRNTENIMVVFTVNNSYCDEEVSLLLKQLEKLEKYEEYTINYFNQYNTTKMIKNILNYSKEIDKLSMEIFAKTLGNPQYIISLIEELYNNNYICFDFKSGVWKIDKEFKSIAIPEKIDSKVNFMISSLRESEIHILKKLSIFLTPLPERIILKYVITGEEGIESYNKLKEKNFLADKIGDKGLLVGFTNELLKNILYSKIDEKTKYVMHKNATEFLEEEIYNDDSYVEEFLYNLEKIEEFNKLYFYTIRCAQVEKIYGNPSKSIQYYKKTFKYSDDKNKCNIAINIAKLYECISDHENGLKYFKLANEYSFKRSKKDMQIYTNIEIIIIKMNNFNECNQDIILLLQNIRKQLDEINYPKGEVYYYYALMLKARIEEEYEMILEYGSKVLEILDEFRIKDDVHGWILNTIALEYRRIGIYKQAKKLILNSTRLFENNKNMNGYIFSKNIYTELLKEEGRPIEKIIDNLIEISRLSNRNKLYKREIFSLINIAICYLNIDNYVEAERYITKTLERQRDESVEFYSDIIYSTFCLLQIKLGNIRLAVKYHTLYQMFLNNTKNPEENMIDNSISSYYYNLIFYNYDEAYEILRKIYNKISNKNDYKSRYIVCNYYQMLLLKCENELDVKNIYNILKNKLEYINNINKQIEIKLKAIRFILKLDYRTLANKLFNEIKDYPNNYNMEAYYIYLELYFKDNNSHYNYLINKGLRVCSLSVEKEIKRDLYAIIGEKYSEMECYQLAFYYYYESISLHVETLKELPVKEQLIYINKSNFFYVYRLLVECLNDKLKIRINFKDFHNINNENELNDILNEIKITRLLNNQSIYNLTQGLYERLYYNNLNNAYDLFFTFNEDIIKNLGSIVKYISKITLSNKALLLIENENGENEVVYSYRINNVNTVKSYFNNKIESQDNVLILSENDIYFNNLEIESMKIKGCMYIRIRNEETYLNGSNKINGKLILLSDNAINNINDSSKILVEKLVPFINFMLKKYNLTISSTLDKLTGAYNRRYFEQALTRLLDNEKATNNIFGIIMFDIDDFKGVNDKYGHQTGDEVLVKVVKEVKKSIYKNNIIGRYGGEEFLILIPNADEEKMINLAETIRENIEKAKILGEKRPITVSIGSAIGGNEVLSSRDIISRVDRALYKSKNAGKNKVTFWRKEFDENIEDVDINGGMISEMLRSHNLDLVISDIVNLMKYNITKKERIHQFSLKIINTIKCETIGVFLIEDYKINSTFVTRLNGEFSSDLENFNLNFVDKVIGYGKSIYNIDWNNGKKYEGNSIPEWKSVCLTPVISNGKIIAVLYLYDSINNKEFDNNDCILLNSIAQLSIPVFS</sequence>
<dbReference type="Proteomes" id="UP000220840">
    <property type="component" value="Unassembled WGS sequence"/>
</dbReference>
<evidence type="ECO:0000313" key="2">
    <source>
        <dbReference type="EMBL" id="PEG32264.1"/>
    </source>
</evidence>
<reference evidence="2 3" key="1">
    <citation type="submission" date="2017-10" db="EMBL/GenBank/DDBJ databases">
        <title>Effective Description of Clostridium neonatale sp. nov. linked to necrotizing enterocolitis in neonates and a clarification of species assignable to the genus Clostridium (Prazmowski 1880) emend. Lawson and Rainey 2016.</title>
        <authorList>
            <person name="Bernard K."/>
            <person name="Burdz T."/>
            <person name="Wiebe D."/>
            <person name="Balcewich B."/>
            <person name="Alfa M."/>
            <person name="Bernier A.-M."/>
        </authorList>
    </citation>
    <scope>NUCLEOTIDE SEQUENCE [LARGE SCALE GENOMIC DNA]</scope>
    <source>
        <strain evidence="2 3">LCDC99A005</strain>
    </source>
</reference>
<dbReference type="GO" id="GO:0005886">
    <property type="term" value="C:plasma membrane"/>
    <property type="evidence" value="ECO:0007669"/>
    <property type="project" value="TreeGrafter"/>
</dbReference>
<gene>
    <name evidence="2" type="ORF">CQ394_11395</name>
</gene>
<dbReference type="NCBIfam" id="TIGR00254">
    <property type="entry name" value="GGDEF"/>
    <property type="match status" value="1"/>
</dbReference>
<organism evidence="2 3">
    <name type="scientific">Clostridium neonatale</name>
    <dbReference type="NCBI Taxonomy" id="137838"/>
    <lineage>
        <taxon>Bacteria</taxon>
        <taxon>Bacillati</taxon>
        <taxon>Bacillota</taxon>
        <taxon>Clostridia</taxon>
        <taxon>Eubacteriales</taxon>
        <taxon>Clostridiaceae</taxon>
        <taxon>Clostridium</taxon>
    </lineage>
</organism>
<dbReference type="InterPro" id="IPR000160">
    <property type="entry name" value="GGDEF_dom"/>
</dbReference>
<dbReference type="GO" id="GO:1902201">
    <property type="term" value="P:negative regulation of bacterial-type flagellum-dependent cell motility"/>
    <property type="evidence" value="ECO:0007669"/>
    <property type="project" value="TreeGrafter"/>
</dbReference>
<evidence type="ECO:0000313" key="3">
    <source>
        <dbReference type="Proteomes" id="UP000220840"/>
    </source>
</evidence>
<dbReference type="SMART" id="SM00028">
    <property type="entry name" value="TPR"/>
    <property type="match status" value="3"/>
</dbReference>
<feature type="domain" description="GGDEF" evidence="1">
    <location>
        <begin position="1464"/>
        <end position="1595"/>
    </location>
</feature>
<dbReference type="PROSITE" id="PS50887">
    <property type="entry name" value="GGDEF"/>
    <property type="match status" value="1"/>
</dbReference>
<dbReference type="InterPro" id="IPR011990">
    <property type="entry name" value="TPR-like_helical_dom_sf"/>
</dbReference>
<dbReference type="GO" id="GO:0043709">
    <property type="term" value="P:cell adhesion involved in single-species biofilm formation"/>
    <property type="evidence" value="ECO:0007669"/>
    <property type="project" value="TreeGrafter"/>
</dbReference>
<dbReference type="GO" id="GO:0052621">
    <property type="term" value="F:diguanylate cyclase activity"/>
    <property type="evidence" value="ECO:0007669"/>
    <property type="project" value="TreeGrafter"/>
</dbReference>
<dbReference type="SUPFAM" id="SSF55781">
    <property type="entry name" value="GAF domain-like"/>
    <property type="match status" value="1"/>
</dbReference>
<dbReference type="EMBL" id="PDCJ01000001">
    <property type="protein sequence ID" value="PEG32264.1"/>
    <property type="molecule type" value="Genomic_DNA"/>
</dbReference>
<evidence type="ECO:0000259" key="1">
    <source>
        <dbReference type="PROSITE" id="PS50887"/>
    </source>
</evidence>